<protein>
    <submittedName>
        <fullName evidence="1">Uncharacterized protein</fullName>
    </submittedName>
</protein>
<sequence>MNIINYLIPKSKTAKSLKSSPSPSPTPSPSPSSTATATSSSPASSLINPSSNNNPSTNGSPTCSEASKSLSFSSKTSLSSLKDSLPENPHIYDFSEICKTTNNFLKKPFSSSSSSTSWRCSIRVKEVIIFQRKFRRHIGLPELQKKLLTICRSHHSSVIKLLGVSSSGNYIYLVYEYVHGANLATCLRNPQNSSYTVLSSWLSRMQIATDIAHGLDYIHHCSGLNSEFVHGRIKSSSILVTEDSLNAKICHFGTAELCGEMVGNESSLSKTFGRSDSREMKFEGTTGYMAPEFQASGFVTQKCDVYAFGVVILELVSGEEPLRYVFDKGGGVYKRISVIETAREVVAAGEGELRKWVDKRLKDSYPVEVAEKMVLLGLECVDDDPVKRPHTGLIDVRVSKLYLKSKKWAEKFGLPTDFSDLRKQIDSGSIDDFCNHADDLTSDISALICFRKDQSSNDKEVHRGSVLAEPFLVAQAGYDSTRNTLQLRRLLSALAHNNQPFTSSPNKEHSWKLLPSVSSLFTRNDFYGRGLQTLAKPTSQANDESENHENGWKPKCSSANAPSQANSNDGSATTYSALSNLKTSPRHDLAMIFTCKVCETRSVKTVCRESYEKGVVVARCGGCNNLHLIADHLGWFGQPGSIEEILAARGEEVKKGSADTFNLTLEDLAGKKLFKE</sequence>
<dbReference type="Proteomes" id="UP000309997">
    <property type="component" value="Unassembled WGS sequence"/>
</dbReference>
<evidence type="ECO:0000313" key="1">
    <source>
        <dbReference type="EMBL" id="KAL3581395.1"/>
    </source>
</evidence>
<proteinExistence type="predicted"/>
<dbReference type="EMBL" id="RCHU02000008">
    <property type="protein sequence ID" value="KAL3581395.1"/>
    <property type="molecule type" value="Genomic_DNA"/>
</dbReference>
<gene>
    <name evidence="1" type="ORF">D5086_015727</name>
</gene>
<reference evidence="1 2" key="1">
    <citation type="journal article" date="2024" name="Plant Biotechnol. J.">
        <title>Genome and CRISPR/Cas9 system of a widespread forest tree (Populus alba) in the world.</title>
        <authorList>
            <person name="Liu Y.J."/>
            <person name="Jiang P.F."/>
            <person name="Han X.M."/>
            <person name="Li X.Y."/>
            <person name="Wang H.M."/>
            <person name="Wang Y.J."/>
            <person name="Wang X.X."/>
            <person name="Zeng Q.Y."/>
        </authorList>
    </citation>
    <scope>NUCLEOTIDE SEQUENCE [LARGE SCALE GENOMIC DNA]</scope>
    <source>
        <strain evidence="2">cv. PAL-ZL1</strain>
    </source>
</reference>
<evidence type="ECO:0000313" key="2">
    <source>
        <dbReference type="Proteomes" id="UP000309997"/>
    </source>
</evidence>
<accession>A0ACC4BSK7</accession>
<comment type="caution">
    <text evidence="1">The sequence shown here is derived from an EMBL/GenBank/DDBJ whole genome shotgun (WGS) entry which is preliminary data.</text>
</comment>
<keyword evidence="2" id="KW-1185">Reference proteome</keyword>
<organism evidence="1 2">
    <name type="scientific">Populus alba</name>
    <name type="common">White poplar</name>
    <dbReference type="NCBI Taxonomy" id="43335"/>
    <lineage>
        <taxon>Eukaryota</taxon>
        <taxon>Viridiplantae</taxon>
        <taxon>Streptophyta</taxon>
        <taxon>Embryophyta</taxon>
        <taxon>Tracheophyta</taxon>
        <taxon>Spermatophyta</taxon>
        <taxon>Magnoliopsida</taxon>
        <taxon>eudicotyledons</taxon>
        <taxon>Gunneridae</taxon>
        <taxon>Pentapetalae</taxon>
        <taxon>rosids</taxon>
        <taxon>fabids</taxon>
        <taxon>Malpighiales</taxon>
        <taxon>Salicaceae</taxon>
        <taxon>Saliceae</taxon>
        <taxon>Populus</taxon>
    </lineage>
</organism>
<name>A0ACC4BSK7_POPAL</name>